<dbReference type="EMBL" id="CP035037">
    <property type="protein sequence ID" value="QAB18402.1"/>
    <property type="molecule type" value="Genomic_DNA"/>
</dbReference>
<organism evidence="1 6">
    <name type="scientific">Leucobacter muris</name>
    <dbReference type="NCBI Taxonomy" id="1935379"/>
    <lineage>
        <taxon>Bacteria</taxon>
        <taxon>Bacillati</taxon>
        <taxon>Actinomycetota</taxon>
        <taxon>Actinomycetes</taxon>
        <taxon>Micrococcales</taxon>
        <taxon>Microbacteriaceae</taxon>
        <taxon>Leucobacter</taxon>
    </lineage>
</organism>
<evidence type="ECO:0000313" key="6">
    <source>
        <dbReference type="Proteomes" id="UP000285768"/>
    </source>
</evidence>
<sequence>MGIIDSPDKLWYTLAGALLVWLGRILANRIQQSTEQRRQQVDAHAAALTENRKLKESLHAHRVEMLKTGTWTQDTLPPFMKE</sequence>
<accession>A0ABX5QEJ2</accession>
<dbReference type="EMBL" id="CP035037">
    <property type="protein sequence ID" value="QAB18339.1"/>
    <property type="molecule type" value="Genomic_DNA"/>
</dbReference>
<dbReference type="EMBL" id="CP035037">
    <property type="protein sequence ID" value="QAB18801.1"/>
    <property type="molecule type" value="Genomic_DNA"/>
</dbReference>
<evidence type="ECO:0000313" key="3">
    <source>
        <dbReference type="EMBL" id="QAB18402.1"/>
    </source>
</evidence>
<evidence type="ECO:0000313" key="5">
    <source>
        <dbReference type="EMBL" id="QAB18801.1"/>
    </source>
</evidence>
<dbReference type="EMBL" id="CP035037">
    <property type="protein sequence ID" value="QAB17496.1"/>
    <property type="molecule type" value="Genomic_DNA"/>
</dbReference>
<dbReference type="RefSeq" id="WP_017883455.1">
    <property type="nucleotide sequence ID" value="NZ_CP035037.1"/>
</dbReference>
<evidence type="ECO:0000313" key="2">
    <source>
        <dbReference type="EMBL" id="QAB18339.1"/>
    </source>
</evidence>
<name>A0ABX5QEJ2_9MICO</name>
<evidence type="ECO:0000313" key="1">
    <source>
        <dbReference type="EMBL" id="QAB17496.1"/>
    </source>
</evidence>
<dbReference type="Proteomes" id="UP000285768">
    <property type="component" value="Chromosome"/>
</dbReference>
<evidence type="ECO:0000313" key="4">
    <source>
        <dbReference type="EMBL" id="QAB18742.1"/>
    </source>
</evidence>
<reference evidence="1 6" key="1">
    <citation type="submission" date="2019-01" db="EMBL/GenBank/DDBJ databases">
        <title>Leucobacter muris sp. nov. isolated from the nose of a laboratory mouse.</title>
        <authorList>
            <person name="Benga L."/>
            <person name="Sproeer C."/>
            <person name="Schumann P."/>
            <person name="Verbarg S."/>
            <person name="Bunk B."/>
            <person name="Engelhardt E."/>
            <person name="Benten P.M."/>
            <person name="Sager M."/>
        </authorList>
    </citation>
    <scope>NUCLEOTIDE SEQUENCE [LARGE SCALE GENOMIC DNA]</scope>
    <source>
        <strain evidence="1 6">DSM 101948</strain>
    </source>
</reference>
<protein>
    <submittedName>
        <fullName evidence="1">Uncharacterized protein</fullName>
    </submittedName>
</protein>
<dbReference type="EMBL" id="CP035037">
    <property type="protein sequence ID" value="QAB18742.1"/>
    <property type="molecule type" value="Genomic_DNA"/>
</dbReference>
<proteinExistence type="predicted"/>
<keyword evidence="6" id="KW-1185">Reference proteome</keyword>
<gene>
    <name evidence="1" type="ORF">Leucomu_05785</name>
    <name evidence="2" type="ORF">Leucomu_10790</name>
    <name evidence="3" type="ORF">Leucomu_11175</name>
    <name evidence="4" type="ORF">Leucomu_13220</name>
    <name evidence="5" type="ORF">Leucomu_13565</name>
</gene>